<evidence type="ECO:0000313" key="8">
    <source>
        <dbReference type="EMBL" id="KAB8200198.1"/>
    </source>
</evidence>
<evidence type="ECO:0000256" key="1">
    <source>
        <dbReference type="ARBA" id="ARBA00022723"/>
    </source>
</evidence>
<evidence type="ECO:0000256" key="4">
    <source>
        <dbReference type="ARBA" id="ARBA00023163"/>
    </source>
</evidence>
<gene>
    <name evidence="8" type="ORF">BDV34DRAFT_205348</name>
</gene>
<evidence type="ECO:0000256" key="3">
    <source>
        <dbReference type="ARBA" id="ARBA00023125"/>
    </source>
</evidence>
<dbReference type="CDD" id="cd00067">
    <property type="entry name" value="GAL4"/>
    <property type="match status" value="1"/>
</dbReference>
<dbReference type="GO" id="GO:0003677">
    <property type="term" value="F:DNA binding"/>
    <property type="evidence" value="ECO:0007669"/>
    <property type="project" value="UniProtKB-KW"/>
</dbReference>
<keyword evidence="2" id="KW-0805">Transcription regulation</keyword>
<dbReference type="CDD" id="cd12148">
    <property type="entry name" value="fungal_TF_MHR"/>
    <property type="match status" value="1"/>
</dbReference>
<proteinExistence type="predicted"/>
<evidence type="ECO:0000259" key="7">
    <source>
        <dbReference type="PROSITE" id="PS50048"/>
    </source>
</evidence>
<protein>
    <submittedName>
        <fullName evidence="8">Uncharacterized protein</fullName>
    </submittedName>
</protein>
<evidence type="ECO:0000313" key="9">
    <source>
        <dbReference type="Proteomes" id="UP000326532"/>
    </source>
</evidence>
<evidence type="ECO:0000256" key="2">
    <source>
        <dbReference type="ARBA" id="ARBA00023015"/>
    </source>
</evidence>
<dbReference type="SUPFAM" id="SSF57701">
    <property type="entry name" value="Zn2/Cys6 DNA-binding domain"/>
    <property type="match status" value="1"/>
</dbReference>
<dbReference type="PANTHER" id="PTHR47785:SF5">
    <property type="entry name" value="ZN(II)2CYS6 TRANSCRIPTION FACTOR (EUROFUNG)"/>
    <property type="match status" value="1"/>
</dbReference>
<dbReference type="GO" id="GO:0000981">
    <property type="term" value="F:DNA-binding transcription factor activity, RNA polymerase II-specific"/>
    <property type="evidence" value="ECO:0007669"/>
    <property type="project" value="InterPro"/>
</dbReference>
<keyword evidence="3" id="KW-0238">DNA-binding</keyword>
<feature type="domain" description="Zn(2)-C6 fungal-type" evidence="7">
    <location>
        <begin position="27"/>
        <end position="57"/>
    </location>
</feature>
<dbReference type="VEuPathDB" id="FungiDB:BDV34DRAFT_205348"/>
<dbReference type="AlphaFoldDB" id="A0A5N6D584"/>
<dbReference type="EMBL" id="ML735050">
    <property type="protein sequence ID" value="KAB8200198.1"/>
    <property type="molecule type" value="Genomic_DNA"/>
</dbReference>
<dbReference type="PROSITE" id="PS50006">
    <property type="entry name" value="FHA_DOMAIN"/>
    <property type="match status" value="1"/>
</dbReference>
<dbReference type="Pfam" id="PF00172">
    <property type="entry name" value="Zn_clus"/>
    <property type="match status" value="1"/>
</dbReference>
<feature type="domain" description="FHA" evidence="6">
    <location>
        <begin position="177"/>
        <end position="230"/>
    </location>
</feature>
<dbReference type="OMA" id="FQHACAQ"/>
<dbReference type="SMART" id="SM00066">
    <property type="entry name" value="GAL4"/>
    <property type="match status" value="1"/>
</dbReference>
<dbReference type="Pfam" id="PF04082">
    <property type="entry name" value="Fungal_trans"/>
    <property type="match status" value="1"/>
</dbReference>
<reference evidence="8 9" key="1">
    <citation type="submission" date="2019-04" db="EMBL/GenBank/DDBJ databases">
        <title>Fungal friends and foes A comparative genomics study of 23 Aspergillus species from section Flavi.</title>
        <authorList>
            <consortium name="DOE Joint Genome Institute"/>
            <person name="Kjaerbolling I."/>
            <person name="Vesth T.C."/>
            <person name="Frisvad J.C."/>
            <person name="Nybo J.L."/>
            <person name="Theobald S."/>
            <person name="Kildgaard S."/>
            <person name="Petersen T.I."/>
            <person name="Kuo A."/>
            <person name="Sato A."/>
            <person name="Lyhne E.K."/>
            <person name="Kogle M.E."/>
            <person name="Wiebenga A."/>
            <person name="Kun R.S."/>
            <person name="Lubbers R.J."/>
            <person name="Makela M.R."/>
            <person name="Barry K."/>
            <person name="Chovatia M."/>
            <person name="Clum A."/>
            <person name="Daum C."/>
            <person name="Haridas S."/>
            <person name="He G."/>
            <person name="LaButti K."/>
            <person name="Lipzen A."/>
            <person name="Mondo S."/>
            <person name="Pangilinan J."/>
            <person name="Riley R."/>
            <person name="Salamov A."/>
            <person name="Simmons B.A."/>
            <person name="Magnuson J.K."/>
            <person name="Henrissat B."/>
            <person name="Mortensen U.H."/>
            <person name="Larsen T.O."/>
            <person name="De vries R.P."/>
            <person name="Grigoriev I.V."/>
            <person name="Machida M."/>
            <person name="Baker S.E."/>
            <person name="Andersen M.R."/>
        </authorList>
    </citation>
    <scope>NUCLEOTIDE SEQUENCE [LARGE SCALE GENOMIC DNA]</scope>
    <source>
        <strain evidence="8 9">CBS 117618</strain>
    </source>
</reference>
<dbReference type="Proteomes" id="UP000326532">
    <property type="component" value="Unassembled WGS sequence"/>
</dbReference>
<dbReference type="PROSITE" id="PS00463">
    <property type="entry name" value="ZN2_CY6_FUNGAL_1"/>
    <property type="match status" value="1"/>
</dbReference>
<dbReference type="PANTHER" id="PTHR47785">
    <property type="entry name" value="ZN(II)2CYS6 TRANSCRIPTION FACTOR (EUROFUNG)-RELATED-RELATED"/>
    <property type="match status" value="1"/>
</dbReference>
<evidence type="ECO:0000259" key="6">
    <source>
        <dbReference type="PROSITE" id="PS50006"/>
    </source>
</evidence>
<dbReference type="GO" id="GO:0008270">
    <property type="term" value="F:zinc ion binding"/>
    <property type="evidence" value="ECO:0007669"/>
    <property type="project" value="InterPro"/>
</dbReference>
<dbReference type="InterPro" id="IPR053181">
    <property type="entry name" value="EcdB-like_regulator"/>
</dbReference>
<dbReference type="InterPro" id="IPR036864">
    <property type="entry name" value="Zn2-C6_fun-type_DNA-bd_sf"/>
</dbReference>
<keyword evidence="5" id="KW-0539">Nucleus</keyword>
<keyword evidence="4" id="KW-0804">Transcription</keyword>
<name>A0A5N6D584_ASPPA</name>
<accession>A0A5N6D584</accession>
<organism evidence="8 9">
    <name type="scientific">Aspergillus parasiticus</name>
    <dbReference type="NCBI Taxonomy" id="5067"/>
    <lineage>
        <taxon>Eukaryota</taxon>
        <taxon>Fungi</taxon>
        <taxon>Dikarya</taxon>
        <taxon>Ascomycota</taxon>
        <taxon>Pezizomycotina</taxon>
        <taxon>Eurotiomycetes</taxon>
        <taxon>Eurotiomycetidae</taxon>
        <taxon>Eurotiales</taxon>
        <taxon>Aspergillaceae</taxon>
        <taxon>Aspergillus</taxon>
        <taxon>Aspergillus subgen. Circumdati</taxon>
    </lineage>
</organism>
<dbReference type="InterPro" id="IPR007219">
    <property type="entry name" value="XnlR_reg_dom"/>
</dbReference>
<dbReference type="GO" id="GO:0006351">
    <property type="term" value="P:DNA-templated transcription"/>
    <property type="evidence" value="ECO:0007669"/>
    <property type="project" value="InterPro"/>
</dbReference>
<keyword evidence="9" id="KW-1185">Reference proteome</keyword>
<evidence type="ECO:0000256" key="5">
    <source>
        <dbReference type="ARBA" id="ARBA00023242"/>
    </source>
</evidence>
<dbReference type="InterPro" id="IPR001138">
    <property type="entry name" value="Zn2Cys6_DnaBD"/>
</dbReference>
<sequence length="604" mass="69347">MERSDVPVGHKRPRTAGMYQRRRAVTACLPCRTRKTKCDNIRPACGFCMRHNAQCTYGDTANDHSSFDPASLAILDRVNHVIKLLETHSSRSSHEIVSSSNQEVPQVSPDISSYEDRIVNDLDIQDELRLDTPRFPATINNCEGILRWPIFHNLAPCVESFVFETENQDSQIPNRPVSLGRGIQEDDIIPLAGRFLSYVHIKNPILDVSDFTRHVRDASMNGLRWDGQSCLILLACALGCLAVPFDSMSTWESTQSIDIPPVVWMETGATYYLAAKKRLGLIEPSLLSIQCLFLCGVFEMYSMRALSAWEYFNQACCQLQNLFWKRGLSRPSTDEQDSRKSRQLEQRLYWSCMKSEFELRCEIPLPSSGISRFDLSDVLPSPPTELLSPPSQDHGPVSPVMNHDEEGSWFYYLAEISFRRIMNRAFASIGGDGEGSWITNFQQMRIRHDLFKEQIEFWYSHIPPQINLNQGKECNPELAHYIRARVMAFREWIHRPFLYYAIHKSIDDAFMAQAMPLARKCLDLCLEHQLLIQPHLHHGTWYVARSCMTRALLLIAAFRCGKIEMPENWREGLDHALRTLRYWATKSLDLQRAADVLQDLIDAL</sequence>
<dbReference type="InterPro" id="IPR000253">
    <property type="entry name" value="FHA_dom"/>
</dbReference>
<dbReference type="PROSITE" id="PS50048">
    <property type="entry name" value="ZN2_CY6_FUNGAL_2"/>
    <property type="match status" value="1"/>
</dbReference>
<dbReference type="Gene3D" id="4.10.240.10">
    <property type="entry name" value="Zn(2)-C6 fungal-type DNA-binding domain"/>
    <property type="match status" value="1"/>
</dbReference>
<dbReference type="GO" id="GO:0009893">
    <property type="term" value="P:positive regulation of metabolic process"/>
    <property type="evidence" value="ECO:0007669"/>
    <property type="project" value="UniProtKB-ARBA"/>
</dbReference>
<keyword evidence="1" id="KW-0479">Metal-binding</keyword>